<evidence type="ECO:0000313" key="5">
    <source>
        <dbReference type="EMBL" id="SMG15132.1"/>
    </source>
</evidence>
<dbReference type="InterPro" id="IPR010016">
    <property type="entry name" value="PxpB"/>
</dbReference>
<dbReference type="GO" id="GO:0016787">
    <property type="term" value="F:hydrolase activity"/>
    <property type="evidence" value="ECO:0007669"/>
    <property type="project" value="UniProtKB-KW"/>
</dbReference>
<name>A0A1X7IKW0_9BACT</name>
<dbReference type="NCBIfam" id="TIGR00370">
    <property type="entry name" value="5-oxoprolinase subunit PxpB"/>
    <property type="match status" value="1"/>
</dbReference>
<dbReference type="Proteomes" id="UP000193355">
    <property type="component" value="Unassembled WGS sequence"/>
</dbReference>
<dbReference type="Gene3D" id="3.30.1360.40">
    <property type="match status" value="1"/>
</dbReference>
<gene>
    <name evidence="5" type="ORF">SAMN06275492_10316</name>
</gene>
<dbReference type="SMART" id="SM00796">
    <property type="entry name" value="AHS1"/>
    <property type="match status" value="1"/>
</dbReference>
<evidence type="ECO:0000256" key="2">
    <source>
        <dbReference type="ARBA" id="ARBA00022801"/>
    </source>
</evidence>
<keyword evidence="1" id="KW-0547">Nucleotide-binding</keyword>
<dbReference type="GO" id="GO:0005524">
    <property type="term" value="F:ATP binding"/>
    <property type="evidence" value="ECO:0007669"/>
    <property type="project" value="UniProtKB-KW"/>
</dbReference>
<keyword evidence="3" id="KW-0067">ATP-binding</keyword>
<sequence length="263" mass="28647">MRGEGHVPSPYVEREVNVMNETPKVHPAGETCLVVDFGNSISLEINGQVQALRSYLESKNIQGIMEIMPTYRSLAVYFEPVRSDLDRIKSAISEGLASLGESASIGTKEAVIPVCYGGEHGPDLPSVARHHGITEEEVVARHSGKSCYCYMLGFTPGFSYLGGMDESIATPRLETPRELIPAGSVGIAGKQTGIYPIDSPGGWQLIGRTPLAMYDPSKDPATLLDAGLWVRFRPIDQDEYDEIQAKVRQGSYALEIVEKGEMS</sequence>
<dbReference type="STRING" id="561720.SAMN06275492_10316"/>
<dbReference type="SUPFAM" id="SSF50891">
    <property type="entry name" value="Cyclophilin-like"/>
    <property type="match status" value="1"/>
</dbReference>
<feature type="domain" description="Carboxyltransferase" evidence="4">
    <location>
        <begin position="23"/>
        <end position="224"/>
    </location>
</feature>
<evidence type="ECO:0000256" key="1">
    <source>
        <dbReference type="ARBA" id="ARBA00022741"/>
    </source>
</evidence>
<dbReference type="InterPro" id="IPR003833">
    <property type="entry name" value="CT_C_D"/>
</dbReference>
<evidence type="ECO:0000256" key="3">
    <source>
        <dbReference type="ARBA" id="ARBA00022840"/>
    </source>
</evidence>
<proteinExistence type="predicted"/>
<protein>
    <submittedName>
        <fullName evidence="5">Sensor histidine kinase inhibitor, KipI family</fullName>
    </submittedName>
</protein>
<dbReference type="InterPro" id="IPR029000">
    <property type="entry name" value="Cyclophilin-like_dom_sf"/>
</dbReference>
<dbReference type="PANTHER" id="PTHR34698">
    <property type="entry name" value="5-OXOPROLINASE SUBUNIT B"/>
    <property type="match status" value="1"/>
</dbReference>
<dbReference type="Pfam" id="PF02682">
    <property type="entry name" value="CT_C_D"/>
    <property type="match status" value="1"/>
</dbReference>
<dbReference type="Gene3D" id="2.40.100.10">
    <property type="entry name" value="Cyclophilin-like"/>
    <property type="match status" value="1"/>
</dbReference>
<evidence type="ECO:0000313" key="6">
    <source>
        <dbReference type="Proteomes" id="UP000193355"/>
    </source>
</evidence>
<reference evidence="6" key="1">
    <citation type="submission" date="2017-04" db="EMBL/GenBank/DDBJ databases">
        <authorList>
            <person name="Varghese N."/>
            <person name="Submissions S."/>
        </authorList>
    </citation>
    <scope>NUCLEOTIDE SEQUENCE [LARGE SCALE GENOMIC DNA]</scope>
    <source>
        <strain evidence="6">USBA 82</strain>
    </source>
</reference>
<organism evidence="5 6">
    <name type="scientific">Dethiosulfovibrio salsuginis</name>
    <dbReference type="NCBI Taxonomy" id="561720"/>
    <lineage>
        <taxon>Bacteria</taxon>
        <taxon>Thermotogati</taxon>
        <taxon>Synergistota</taxon>
        <taxon>Synergistia</taxon>
        <taxon>Synergistales</taxon>
        <taxon>Dethiosulfovibrionaceae</taxon>
        <taxon>Dethiosulfovibrio</taxon>
    </lineage>
</organism>
<dbReference type="AlphaFoldDB" id="A0A1X7IKW0"/>
<evidence type="ECO:0000259" key="4">
    <source>
        <dbReference type="SMART" id="SM00796"/>
    </source>
</evidence>
<dbReference type="EMBL" id="FXBB01000003">
    <property type="protein sequence ID" value="SMG15132.1"/>
    <property type="molecule type" value="Genomic_DNA"/>
</dbReference>
<dbReference type="SUPFAM" id="SSF160467">
    <property type="entry name" value="PH0987 N-terminal domain-like"/>
    <property type="match status" value="1"/>
</dbReference>
<accession>A0A1X7IKW0</accession>
<keyword evidence="2" id="KW-0378">Hydrolase</keyword>
<dbReference type="PANTHER" id="PTHR34698:SF2">
    <property type="entry name" value="5-OXOPROLINASE SUBUNIT B"/>
    <property type="match status" value="1"/>
</dbReference>
<keyword evidence="6" id="KW-1185">Reference proteome</keyword>